<proteinExistence type="predicted"/>
<keyword evidence="2" id="KW-1185">Reference proteome</keyword>
<protein>
    <recommendedName>
        <fullName evidence="3">DNA repair photolyase</fullName>
    </recommendedName>
</protein>
<dbReference type="AlphaFoldDB" id="A0A0L6JJG1"/>
<sequence>MLEIISCSRRTDIPAFYYDWLQECLKDNYAAVKNPYNQSTYVVDLSPQKVHSICLWSKSYKNVLNNPGYLSQYNLYFQFTITGYTKILESNVIDTLEAVRQMEKLAKKYSPSQINWRFDPIIFSSEGEEMDVPVNCGAARLKTFDGLCRDISSFGVNRCTISFLQLYKKVEKRLNSKKIKYHIPTLKQQIEFVKQMTEIADKYGVRIYTCASPLLEGIPGVNKSHCIDGVYLEQLFGKRTSKAKDSGQREGCGCTRSKDIGAYNGQHCMHGCQYCYGM</sequence>
<dbReference type="EMBL" id="LGTC01000001">
    <property type="protein sequence ID" value="KNY25823.1"/>
    <property type="molecule type" value="Genomic_DNA"/>
</dbReference>
<evidence type="ECO:0008006" key="3">
    <source>
        <dbReference type="Google" id="ProtNLM"/>
    </source>
</evidence>
<dbReference type="STRING" id="398512.Bccel_1083"/>
<dbReference type="Proteomes" id="UP000036923">
    <property type="component" value="Unassembled WGS sequence"/>
</dbReference>
<dbReference type="eggNOG" id="COG1533">
    <property type="taxonomic scope" value="Bacteria"/>
</dbReference>
<evidence type="ECO:0000313" key="2">
    <source>
        <dbReference type="Proteomes" id="UP000036923"/>
    </source>
</evidence>
<dbReference type="OrthoDB" id="9771212at2"/>
<reference evidence="2" key="1">
    <citation type="submission" date="2015-07" db="EMBL/GenBank/DDBJ databases">
        <title>Near-Complete Genome Sequence of the Cellulolytic Bacterium Bacteroides (Pseudobacteroides) cellulosolvens ATCC 35603.</title>
        <authorList>
            <person name="Dassa B."/>
            <person name="Utturkar S.M."/>
            <person name="Klingeman D.M."/>
            <person name="Hurt R.A."/>
            <person name="Keller M."/>
            <person name="Xu J."/>
            <person name="Reddy Y.H.K."/>
            <person name="Borovok I."/>
            <person name="Grinberg I.R."/>
            <person name="Lamed R."/>
            <person name="Zhivin O."/>
            <person name="Bayer E.A."/>
            <person name="Brown S.D."/>
        </authorList>
    </citation>
    <scope>NUCLEOTIDE SEQUENCE [LARGE SCALE GENOMIC DNA]</scope>
    <source>
        <strain evidence="2">DSM 2933</strain>
    </source>
</reference>
<evidence type="ECO:0000313" key="1">
    <source>
        <dbReference type="EMBL" id="KNY25823.1"/>
    </source>
</evidence>
<dbReference type="Pfam" id="PF08902">
    <property type="entry name" value="DUF1848"/>
    <property type="match status" value="1"/>
</dbReference>
<dbReference type="InterPro" id="IPR014998">
    <property type="entry name" value="DUF1848"/>
</dbReference>
<accession>A0A0L6JJG1</accession>
<name>A0A0L6JJG1_9FIRM</name>
<dbReference type="RefSeq" id="WP_036940498.1">
    <property type="nucleotide sequence ID" value="NZ_JQKC01000013.1"/>
</dbReference>
<gene>
    <name evidence="1" type="ORF">Bccel_1083</name>
</gene>
<comment type="caution">
    <text evidence="1">The sequence shown here is derived from an EMBL/GenBank/DDBJ whole genome shotgun (WGS) entry which is preliminary data.</text>
</comment>
<organism evidence="1 2">
    <name type="scientific">Pseudobacteroides cellulosolvens ATCC 35603 = DSM 2933</name>
    <dbReference type="NCBI Taxonomy" id="398512"/>
    <lineage>
        <taxon>Bacteria</taxon>
        <taxon>Bacillati</taxon>
        <taxon>Bacillota</taxon>
        <taxon>Clostridia</taxon>
        <taxon>Eubacteriales</taxon>
        <taxon>Oscillospiraceae</taxon>
        <taxon>Pseudobacteroides</taxon>
    </lineage>
</organism>
<dbReference type="PATRIC" id="fig|398512.5.peg.1122"/>